<evidence type="ECO:0000313" key="7">
    <source>
        <dbReference type="Proteomes" id="UP000219167"/>
    </source>
</evidence>
<dbReference type="OrthoDB" id="6057486at2"/>
<name>A0A285UTJ7_9HYPH</name>
<feature type="domain" description="HTH iclR-type" evidence="4">
    <location>
        <begin position="19"/>
        <end position="81"/>
    </location>
</feature>
<dbReference type="GO" id="GO:0045892">
    <property type="term" value="P:negative regulation of DNA-templated transcription"/>
    <property type="evidence" value="ECO:0007669"/>
    <property type="project" value="TreeGrafter"/>
</dbReference>
<keyword evidence="2" id="KW-0238">DNA-binding</keyword>
<dbReference type="PROSITE" id="PS51078">
    <property type="entry name" value="ICLR_ED"/>
    <property type="match status" value="1"/>
</dbReference>
<evidence type="ECO:0000256" key="2">
    <source>
        <dbReference type="ARBA" id="ARBA00023125"/>
    </source>
</evidence>
<keyword evidence="7" id="KW-1185">Reference proteome</keyword>
<dbReference type="AlphaFoldDB" id="A0A285UTJ7"/>
<dbReference type="EMBL" id="OBQD01000014">
    <property type="protein sequence ID" value="SOC45123.1"/>
    <property type="molecule type" value="Genomic_DNA"/>
</dbReference>
<dbReference type="InterPro" id="IPR011991">
    <property type="entry name" value="ArsR-like_HTH"/>
</dbReference>
<reference evidence="6 7" key="1">
    <citation type="submission" date="2017-08" db="EMBL/GenBank/DDBJ databases">
        <authorList>
            <person name="de Groot N.N."/>
        </authorList>
    </citation>
    <scope>NUCLEOTIDE SEQUENCE [LARGE SCALE GENOMIC DNA]</scope>
    <source>
        <strain evidence="6 7">JC85</strain>
    </source>
</reference>
<dbReference type="Gene3D" id="3.30.450.40">
    <property type="match status" value="1"/>
</dbReference>
<dbReference type="RefSeq" id="WP_097141745.1">
    <property type="nucleotide sequence ID" value="NZ_OBQD01000014.1"/>
</dbReference>
<dbReference type="Pfam" id="PF01614">
    <property type="entry name" value="IclR_C"/>
    <property type="match status" value="1"/>
</dbReference>
<keyword evidence="1" id="KW-0805">Transcription regulation</keyword>
<sequence length="269" mass="29836">MSKQIEQSEAENERSSSQMLSFSKMLAVLDCFSRDDRSLSVLEIARRTKLPRTTVHRIVGSLRSLGLIDQDRDREKYRLGLKLFELGNTVLANMDVQREASESIATLVNKTGQSVHLGVFDGFEIVMVERADSRVGHVNRVVTLESAAAYCSATGKAALAFQPQSVVDRIISHGFTALTPNTITSGEQLMDDLAAIRKRGYSIDDAEYEDWRRCVAAPIRNASGRVFAAISVTGKKENFTDKTIPEYASLVVAQADKISRRLGYERNAE</sequence>
<dbReference type="FunFam" id="1.10.10.10:FF:000056">
    <property type="entry name" value="IclR family transcriptional regulator"/>
    <property type="match status" value="1"/>
</dbReference>
<dbReference type="InterPro" id="IPR005471">
    <property type="entry name" value="Tscrpt_reg_IclR_N"/>
</dbReference>
<feature type="domain" description="IclR-ED" evidence="5">
    <location>
        <begin position="82"/>
        <end position="264"/>
    </location>
</feature>
<dbReference type="GO" id="GO:0003677">
    <property type="term" value="F:DNA binding"/>
    <property type="evidence" value="ECO:0007669"/>
    <property type="project" value="UniProtKB-KW"/>
</dbReference>
<gene>
    <name evidence="6" type="ORF">SAMN05892877_1147</name>
</gene>
<dbReference type="Pfam" id="PF09339">
    <property type="entry name" value="HTH_IclR"/>
    <property type="match status" value="1"/>
</dbReference>
<evidence type="ECO:0000259" key="5">
    <source>
        <dbReference type="PROSITE" id="PS51078"/>
    </source>
</evidence>
<dbReference type="PROSITE" id="PS51077">
    <property type="entry name" value="HTH_ICLR"/>
    <property type="match status" value="1"/>
</dbReference>
<evidence type="ECO:0000259" key="4">
    <source>
        <dbReference type="PROSITE" id="PS51077"/>
    </source>
</evidence>
<proteinExistence type="predicted"/>
<dbReference type="InterPro" id="IPR029016">
    <property type="entry name" value="GAF-like_dom_sf"/>
</dbReference>
<dbReference type="SUPFAM" id="SSF55781">
    <property type="entry name" value="GAF domain-like"/>
    <property type="match status" value="1"/>
</dbReference>
<dbReference type="Gene3D" id="1.10.10.10">
    <property type="entry name" value="Winged helix-like DNA-binding domain superfamily/Winged helix DNA-binding domain"/>
    <property type="match status" value="1"/>
</dbReference>
<dbReference type="InterPro" id="IPR050707">
    <property type="entry name" value="HTH_MetabolicPath_Reg"/>
</dbReference>
<organism evidence="6 7">
    <name type="scientific">Rhizobium subbaraonis</name>
    <dbReference type="NCBI Taxonomy" id="908946"/>
    <lineage>
        <taxon>Bacteria</taxon>
        <taxon>Pseudomonadati</taxon>
        <taxon>Pseudomonadota</taxon>
        <taxon>Alphaproteobacteria</taxon>
        <taxon>Hyphomicrobiales</taxon>
        <taxon>Rhizobiaceae</taxon>
        <taxon>Rhizobium/Agrobacterium group</taxon>
        <taxon>Rhizobium</taxon>
    </lineage>
</organism>
<evidence type="ECO:0000256" key="1">
    <source>
        <dbReference type="ARBA" id="ARBA00023015"/>
    </source>
</evidence>
<dbReference type="PANTHER" id="PTHR30136:SF35">
    <property type="entry name" value="HTH-TYPE TRANSCRIPTIONAL REGULATOR RV1719"/>
    <property type="match status" value="1"/>
</dbReference>
<protein>
    <submittedName>
        <fullName evidence="6">IclR family transcriptional regulator</fullName>
    </submittedName>
</protein>
<dbReference type="InterPro" id="IPR036390">
    <property type="entry name" value="WH_DNA-bd_sf"/>
</dbReference>
<dbReference type="SMART" id="SM00346">
    <property type="entry name" value="HTH_ICLR"/>
    <property type="match status" value="1"/>
</dbReference>
<dbReference type="InterPro" id="IPR036388">
    <property type="entry name" value="WH-like_DNA-bd_sf"/>
</dbReference>
<evidence type="ECO:0000256" key="3">
    <source>
        <dbReference type="ARBA" id="ARBA00023163"/>
    </source>
</evidence>
<dbReference type="GO" id="GO:0003700">
    <property type="term" value="F:DNA-binding transcription factor activity"/>
    <property type="evidence" value="ECO:0007669"/>
    <property type="project" value="TreeGrafter"/>
</dbReference>
<evidence type="ECO:0000313" key="6">
    <source>
        <dbReference type="EMBL" id="SOC45123.1"/>
    </source>
</evidence>
<dbReference type="CDD" id="cd00090">
    <property type="entry name" value="HTH_ARSR"/>
    <property type="match status" value="1"/>
</dbReference>
<dbReference type="PANTHER" id="PTHR30136">
    <property type="entry name" value="HELIX-TURN-HELIX TRANSCRIPTIONAL REGULATOR, ICLR FAMILY"/>
    <property type="match status" value="1"/>
</dbReference>
<dbReference type="SUPFAM" id="SSF46785">
    <property type="entry name" value="Winged helix' DNA-binding domain"/>
    <property type="match status" value="1"/>
</dbReference>
<dbReference type="InterPro" id="IPR014757">
    <property type="entry name" value="Tscrpt_reg_IclR_C"/>
</dbReference>
<keyword evidence="3" id="KW-0804">Transcription</keyword>
<dbReference type="Proteomes" id="UP000219167">
    <property type="component" value="Unassembled WGS sequence"/>
</dbReference>
<accession>A0A285UTJ7</accession>